<evidence type="ECO:0000256" key="3">
    <source>
        <dbReference type="ARBA" id="ARBA00022705"/>
    </source>
</evidence>
<evidence type="ECO:0000259" key="11">
    <source>
        <dbReference type="SMART" id="SM00382"/>
    </source>
</evidence>
<feature type="domain" description="AAA+ ATPase" evidence="11">
    <location>
        <begin position="78"/>
        <end position="234"/>
    </location>
</feature>
<evidence type="ECO:0000256" key="9">
    <source>
        <dbReference type="ARBA" id="ARBA00079394"/>
    </source>
</evidence>
<evidence type="ECO:0000256" key="2">
    <source>
        <dbReference type="ARBA" id="ARBA00005378"/>
    </source>
</evidence>
<comment type="subunit">
    <text evidence="6">Subunit of the RFC complex, an heteropentameric complex consisting of a large subunit RFC1 and four small subunits RFC2, RFC3, RFC4 and RFC5; the RFC complex interacts with PCNA. Forms an heterotetrameric complex with RFC2, RFC4 and RFC5; this complex has ATPase activity but is not stimulated by PCNA. The heterotetramer of subunits RFC2, RFC3, RFC4 and RFC5 interacts with RAD17. Interacts with CNTD1; this interaction facilitates crossover formation.</text>
</comment>
<dbReference type="GO" id="GO:0003677">
    <property type="term" value="F:DNA binding"/>
    <property type="evidence" value="ECO:0007669"/>
    <property type="project" value="InterPro"/>
</dbReference>
<evidence type="ECO:0000313" key="12">
    <source>
        <dbReference type="EMBL" id="CAH1266987.1"/>
    </source>
</evidence>
<dbReference type="InterPro" id="IPR003593">
    <property type="entry name" value="AAA+_ATPase"/>
</dbReference>
<dbReference type="Pfam" id="PF13177">
    <property type="entry name" value="DNA_pol3_delta2"/>
    <property type="match status" value="1"/>
</dbReference>
<evidence type="ECO:0000256" key="6">
    <source>
        <dbReference type="ARBA" id="ARBA00062267"/>
    </source>
</evidence>
<dbReference type="Gene3D" id="3.40.50.300">
    <property type="entry name" value="P-loop containing nucleotide triphosphate hydrolases"/>
    <property type="match status" value="1"/>
</dbReference>
<keyword evidence="4" id="KW-0539">Nucleus</keyword>
<proteinExistence type="inferred from homology"/>
<dbReference type="AlphaFoldDB" id="A0A8K0ESE0"/>
<dbReference type="Pfam" id="PF21960">
    <property type="entry name" value="RCF1-5-like_lid"/>
    <property type="match status" value="1"/>
</dbReference>
<name>A0A8K0ESE0_BRALA</name>
<sequence>MHPEFVRRCDSVPAKIVAKKNITVPVLLKSRDSGCCEREHFVVRMSLWVDKYRPTSLNKLSYHTEQAAQLKRLVQNGDFPHLLVFGPSGAGKKTRIMCLLRELYGAGVEKLRIEHHNFTTPSKKKIEITTIASNYHIEVCPSDAGVQDRVVVQELIKMVAQAQQLDSSTQREFKVVLLTEVDRLTKDAQHALRRTMEKYVTTCRLILCCESTSKVIPAIRSRCLGVRVPAPSNEQICSILQTVCKKEGLALPPELASRVADKSGRNLRRAILMLEACKVQQYPFRPDQQVVEADWEVFLRETANAIVSQQSPRRLLEVRGRLYELLTHCIPPDVIIRGLLTELIDSCDGQLKAEVTQWAAYYEHRLQLGSKSIYHLEAFVAKFMSIYKKFLDEGMAAMML</sequence>
<evidence type="ECO:0000256" key="7">
    <source>
        <dbReference type="ARBA" id="ARBA00070184"/>
    </source>
</evidence>
<dbReference type="PANTHER" id="PTHR11669">
    <property type="entry name" value="REPLICATION FACTOR C / DNA POLYMERASE III GAMMA-TAU SUBUNIT"/>
    <property type="match status" value="1"/>
</dbReference>
<keyword evidence="13" id="KW-1185">Reference proteome</keyword>
<evidence type="ECO:0000256" key="8">
    <source>
        <dbReference type="ARBA" id="ARBA00076818"/>
    </source>
</evidence>
<dbReference type="InterPro" id="IPR050238">
    <property type="entry name" value="DNA_Rep/Repair_Clamp_Loader"/>
</dbReference>
<organism evidence="12 13">
    <name type="scientific">Branchiostoma lanceolatum</name>
    <name type="common">Common lancelet</name>
    <name type="synonym">Amphioxus lanceolatum</name>
    <dbReference type="NCBI Taxonomy" id="7740"/>
    <lineage>
        <taxon>Eukaryota</taxon>
        <taxon>Metazoa</taxon>
        <taxon>Chordata</taxon>
        <taxon>Cephalochordata</taxon>
        <taxon>Leptocardii</taxon>
        <taxon>Amphioxiformes</taxon>
        <taxon>Branchiostomatidae</taxon>
        <taxon>Branchiostoma</taxon>
    </lineage>
</organism>
<dbReference type="InterPro" id="IPR008921">
    <property type="entry name" value="DNA_pol3_clamp-load_cplx_C"/>
</dbReference>
<gene>
    <name evidence="12" type="primary">RFC3</name>
    <name evidence="12" type="ORF">BLAG_LOCUS20481</name>
</gene>
<dbReference type="InterPro" id="IPR027417">
    <property type="entry name" value="P-loop_NTPase"/>
</dbReference>
<dbReference type="FunFam" id="1.20.272.10:FF:000002">
    <property type="entry name" value="Replication factor C subunit 3"/>
    <property type="match status" value="1"/>
</dbReference>
<keyword evidence="3" id="KW-0235">DNA replication</keyword>
<dbReference type="Pfam" id="PF22534">
    <property type="entry name" value="RFC_C"/>
    <property type="match status" value="1"/>
</dbReference>
<dbReference type="FunFam" id="1.10.8.60:FF:000030">
    <property type="entry name" value="replication factor C subunit 3"/>
    <property type="match status" value="1"/>
</dbReference>
<dbReference type="OrthoDB" id="761538at2759"/>
<dbReference type="GO" id="GO:0003689">
    <property type="term" value="F:DNA clamp loader activity"/>
    <property type="evidence" value="ECO:0007669"/>
    <property type="project" value="TreeGrafter"/>
</dbReference>
<dbReference type="GO" id="GO:0006281">
    <property type="term" value="P:DNA repair"/>
    <property type="evidence" value="ECO:0007669"/>
    <property type="project" value="UniProtKB-ARBA"/>
</dbReference>
<dbReference type="Proteomes" id="UP000838412">
    <property type="component" value="Chromosome 6"/>
</dbReference>
<evidence type="ECO:0000313" key="13">
    <source>
        <dbReference type="Proteomes" id="UP000838412"/>
    </source>
</evidence>
<dbReference type="CDD" id="cd00009">
    <property type="entry name" value="AAA"/>
    <property type="match status" value="1"/>
</dbReference>
<reference evidence="12" key="1">
    <citation type="submission" date="2022-01" db="EMBL/GenBank/DDBJ databases">
        <authorList>
            <person name="Braso-Vives M."/>
        </authorList>
    </citation>
    <scope>NUCLEOTIDE SEQUENCE</scope>
</reference>
<evidence type="ECO:0000256" key="10">
    <source>
        <dbReference type="ARBA" id="ARBA00080379"/>
    </source>
</evidence>
<comment type="similarity">
    <text evidence="2">Belongs to the activator 1 small subunits family.</text>
</comment>
<dbReference type="SUPFAM" id="SSF52540">
    <property type="entry name" value="P-loop containing nucleoside triphosphate hydrolases"/>
    <property type="match status" value="1"/>
</dbReference>
<evidence type="ECO:0000256" key="5">
    <source>
        <dbReference type="ARBA" id="ARBA00058626"/>
    </source>
</evidence>
<accession>A0A8K0ESE0</accession>
<protein>
    <recommendedName>
        <fullName evidence="7">Replication factor C subunit 3</fullName>
    </recommendedName>
    <alternativeName>
        <fullName evidence="9">Activator 1 38 kDa subunit</fullName>
    </alternativeName>
    <alternativeName>
        <fullName evidence="10">Activator 1 subunit 3</fullName>
    </alternativeName>
    <alternativeName>
        <fullName evidence="8">Replication factor C 38 kDa subunit</fullName>
    </alternativeName>
</protein>
<dbReference type="PANTHER" id="PTHR11669:SF1">
    <property type="entry name" value="REPLICATION FACTOR C SUBUNIT 3"/>
    <property type="match status" value="1"/>
</dbReference>
<evidence type="ECO:0000256" key="1">
    <source>
        <dbReference type="ARBA" id="ARBA00004123"/>
    </source>
</evidence>
<evidence type="ECO:0000256" key="4">
    <source>
        <dbReference type="ARBA" id="ARBA00023242"/>
    </source>
</evidence>
<dbReference type="SMART" id="SM00382">
    <property type="entry name" value="AAA"/>
    <property type="match status" value="1"/>
</dbReference>
<dbReference type="GO" id="GO:0006271">
    <property type="term" value="P:DNA strand elongation involved in DNA replication"/>
    <property type="evidence" value="ECO:0007669"/>
    <property type="project" value="UniProtKB-ARBA"/>
</dbReference>
<dbReference type="GO" id="GO:0005634">
    <property type="term" value="C:nucleus"/>
    <property type="evidence" value="ECO:0007669"/>
    <property type="project" value="UniProtKB-SubCell"/>
</dbReference>
<comment type="subcellular location">
    <subcellularLocation>
        <location evidence="1">Nucleus</location>
    </subcellularLocation>
</comment>
<dbReference type="EMBL" id="OV696691">
    <property type="protein sequence ID" value="CAH1266987.1"/>
    <property type="molecule type" value="Genomic_DNA"/>
</dbReference>
<comment type="function">
    <text evidence="5">Subunit of the replication factor C (RFC) complex which acts during elongation of primed DNA templates by DNA polymerases delta and epsilon, and is necessary for ATP-dependent loading of proliferating cell nuclear antigen (PCNA) onto primed DNA.</text>
</comment>
<dbReference type="GO" id="GO:0005663">
    <property type="term" value="C:DNA replication factor C complex"/>
    <property type="evidence" value="ECO:0007669"/>
    <property type="project" value="TreeGrafter"/>
</dbReference>
<dbReference type="FunFam" id="3.40.50.300:FF:000136">
    <property type="entry name" value="Replication factor C subunit 5"/>
    <property type="match status" value="1"/>
</dbReference>
<dbReference type="Gene3D" id="1.10.8.60">
    <property type="match status" value="1"/>
</dbReference>
<dbReference type="SUPFAM" id="SSF48019">
    <property type="entry name" value="post-AAA+ oligomerization domain-like"/>
    <property type="match status" value="1"/>
</dbReference>
<dbReference type="Gene3D" id="1.20.272.10">
    <property type="match status" value="1"/>
</dbReference>